<dbReference type="AlphaFoldDB" id="W1ITW1"/>
<evidence type="ECO:0000313" key="1">
    <source>
        <dbReference type="EMBL" id="CDL81051.1"/>
    </source>
</evidence>
<comment type="caution">
    <text evidence="1">The sequence shown here is derived from an EMBL/GenBank/DDBJ whole genome shotgun (WGS) entry which is preliminary data.</text>
</comment>
<keyword evidence="2" id="KW-1185">Reference proteome</keyword>
<sequence>MASPIIKYFAYNHLPANLQSVSKPVGDLAVQMDGMLPDSAEKSVGLRKLLEAKDSLVRAALEKKDA</sequence>
<proteinExistence type="predicted"/>
<dbReference type="OrthoDB" id="1551260at2"/>
<protein>
    <submittedName>
        <fullName evidence="1">Uncharacterized protein</fullName>
    </submittedName>
</protein>
<name>W1ITW1_9GAMM</name>
<organism evidence="1 2">
    <name type="scientific">Xenorhabdus szentirmaii DSM 16338</name>
    <dbReference type="NCBI Taxonomy" id="1427518"/>
    <lineage>
        <taxon>Bacteria</taxon>
        <taxon>Pseudomonadati</taxon>
        <taxon>Pseudomonadota</taxon>
        <taxon>Gammaproteobacteria</taxon>
        <taxon>Enterobacterales</taxon>
        <taxon>Morganellaceae</taxon>
        <taxon>Xenorhabdus</taxon>
    </lineage>
</organism>
<gene>
    <name evidence="1" type="ORF">XSR1_100096</name>
</gene>
<dbReference type="RefSeq" id="WP_038234311.1">
    <property type="nucleotide sequence ID" value="NZ_CAWLWS010000002.1"/>
</dbReference>
<dbReference type="EMBL" id="CBXF010000002">
    <property type="protein sequence ID" value="CDL81051.1"/>
    <property type="molecule type" value="Genomic_DNA"/>
</dbReference>
<dbReference type="Proteomes" id="UP000019202">
    <property type="component" value="Unassembled WGS sequence"/>
</dbReference>
<evidence type="ECO:0000313" key="2">
    <source>
        <dbReference type="Proteomes" id="UP000019202"/>
    </source>
</evidence>
<reference evidence="1" key="1">
    <citation type="submission" date="2013-11" db="EMBL/GenBank/DDBJ databases">
        <title>Draft genome sequence and annotation of the entomopathogenic bacteria, Xenorhabdus cabanillasi strain JM26 and Xenorhabdus szentirmai strain DSM 16338.</title>
        <authorList>
            <person name="Gualtieri M."/>
            <person name="Ogier J.C."/>
            <person name="Pages S."/>
            <person name="Givaudan A."/>
            <person name="Gaudriault S."/>
        </authorList>
    </citation>
    <scope>NUCLEOTIDE SEQUENCE [LARGE SCALE GENOMIC DNA]</scope>
    <source>
        <strain evidence="1">DSM 16338</strain>
    </source>
</reference>
<accession>W1ITW1</accession>